<dbReference type="SUPFAM" id="SSF55031">
    <property type="entry name" value="Bacterial exopeptidase dimerisation domain"/>
    <property type="match status" value="1"/>
</dbReference>
<dbReference type="InterPro" id="IPR036264">
    <property type="entry name" value="Bact_exopeptidase_dim_dom"/>
</dbReference>
<dbReference type="GO" id="GO:0019877">
    <property type="term" value="P:diaminopimelate biosynthetic process"/>
    <property type="evidence" value="ECO:0007669"/>
    <property type="project" value="UniProtKB-ARBA"/>
</dbReference>
<gene>
    <name evidence="4" type="ORF">H8K20_04560</name>
</gene>
<feature type="binding site" evidence="2">
    <location>
        <position position="356"/>
    </location>
    <ligand>
        <name>Mn(2+)</name>
        <dbReference type="ChEBI" id="CHEBI:29035"/>
        <label>2</label>
    </ligand>
</feature>
<dbReference type="GO" id="GO:0050118">
    <property type="term" value="F:N-acetyldiaminopimelate deacetylase activity"/>
    <property type="evidence" value="ECO:0007669"/>
    <property type="project" value="UniProtKB-ARBA"/>
</dbReference>
<sequence>MNDIRNRARELQDYVVAFRRDIHQHPEASLQEFRTTDRICEELDKLGISYRRTEPTGVIAEIQGGKGPGKCVALRGDIDALSLTEHTDLPFKSINDGFMHACGHDTHGAMLLGAARLLSEIRDQYSGTVRLLFQPAEEVCEGAKLMIEQGAMQDVDYAYGIHIIAQQPVGKIMGRAGATHAATDQYKITIKGKVCHGAAPHTGIDATVAAGSLIMNLQTMVSREFSPMEPLVVTIGQMHSGSRFNIVSGEAVLEGTIRSFNRDIHQQLPGVVERIAKMTAAAFRCEAEVQYDMITDVLICDQEATDLGLAAARKITDADMVADFEPQMGGEDFSEYTSYTKAGFFSLGGGGEWPQHSDRFTIDESAFETGVALYAQLALDALAQ</sequence>
<reference evidence="4" key="1">
    <citation type="submission" date="2020-08" db="EMBL/GenBank/DDBJ databases">
        <authorList>
            <person name="Liu C."/>
            <person name="Sun Q."/>
        </authorList>
    </citation>
    <scope>NUCLEOTIDE SEQUENCE</scope>
    <source>
        <strain evidence="4">NSJ-65</strain>
    </source>
</reference>
<name>A0A8J6M119_9FIRM</name>
<dbReference type="RefSeq" id="WP_186487612.1">
    <property type="nucleotide sequence ID" value="NZ_JACOGI010000001.1"/>
</dbReference>
<dbReference type="GO" id="GO:0046872">
    <property type="term" value="F:metal ion binding"/>
    <property type="evidence" value="ECO:0007669"/>
    <property type="project" value="UniProtKB-KW"/>
</dbReference>
<feature type="binding site" evidence="2">
    <location>
        <position position="162"/>
    </location>
    <ligand>
        <name>Mn(2+)</name>
        <dbReference type="ChEBI" id="CHEBI:29035"/>
        <label>2</label>
    </ligand>
</feature>
<keyword evidence="2" id="KW-0479">Metal-binding</keyword>
<feature type="domain" description="Peptidase M20 dimerisation" evidence="3">
    <location>
        <begin position="185"/>
        <end position="278"/>
    </location>
</feature>
<dbReference type="InterPro" id="IPR011650">
    <property type="entry name" value="Peptidase_M20_dimer"/>
</dbReference>
<proteinExistence type="predicted"/>
<feature type="binding site" evidence="2">
    <location>
        <position position="138"/>
    </location>
    <ligand>
        <name>Mn(2+)</name>
        <dbReference type="ChEBI" id="CHEBI:29035"/>
        <label>2</label>
    </ligand>
</feature>
<dbReference type="AlphaFoldDB" id="A0A8J6M119"/>
<evidence type="ECO:0000313" key="4">
    <source>
        <dbReference type="EMBL" id="MBC3515671.1"/>
    </source>
</evidence>
<comment type="caution">
    <text evidence="4">The sequence shown here is derived from an EMBL/GenBank/DDBJ whole genome shotgun (WGS) entry which is preliminary data.</text>
</comment>
<accession>A0A8J6M119</accession>
<dbReference type="Gene3D" id="3.30.70.360">
    <property type="match status" value="1"/>
</dbReference>
<organism evidence="4 5">
    <name type="scientific">Neobittarella massiliensis</name>
    <name type="common">ex Bilen et al. 2018</name>
    <dbReference type="NCBI Taxonomy" id="2041842"/>
    <lineage>
        <taxon>Bacteria</taxon>
        <taxon>Bacillati</taxon>
        <taxon>Bacillota</taxon>
        <taxon>Clostridia</taxon>
        <taxon>Eubacteriales</taxon>
        <taxon>Oscillospiraceae</taxon>
        <taxon>Neobittarella (ex Bilen et al. 2018)</taxon>
    </lineage>
</organism>
<keyword evidence="5" id="KW-1185">Reference proteome</keyword>
<dbReference type="FunFam" id="3.30.70.360:FF:000001">
    <property type="entry name" value="N-acetyldiaminopimelate deacetylase"/>
    <property type="match status" value="1"/>
</dbReference>
<protein>
    <submittedName>
        <fullName evidence="4">Amidohydrolase</fullName>
    </submittedName>
</protein>
<dbReference type="InterPro" id="IPR017439">
    <property type="entry name" value="Amidohydrolase"/>
</dbReference>
<dbReference type="PIRSF" id="PIRSF005962">
    <property type="entry name" value="Pept_M20D_amidohydro"/>
    <property type="match status" value="1"/>
</dbReference>
<dbReference type="PANTHER" id="PTHR11014">
    <property type="entry name" value="PEPTIDASE M20 FAMILY MEMBER"/>
    <property type="match status" value="1"/>
</dbReference>
<keyword evidence="1" id="KW-0378">Hydrolase</keyword>
<dbReference type="EMBL" id="JACOGI010000001">
    <property type="protein sequence ID" value="MBC3515671.1"/>
    <property type="molecule type" value="Genomic_DNA"/>
</dbReference>
<dbReference type="Proteomes" id="UP000597668">
    <property type="component" value="Unassembled WGS sequence"/>
</dbReference>
<dbReference type="SUPFAM" id="SSF53187">
    <property type="entry name" value="Zn-dependent exopeptidases"/>
    <property type="match status" value="1"/>
</dbReference>
<dbReference type="InterPro" id="IPR002933">
    <property type="entry name" value="Peptidase_M20"/>
</dbReference>
<evidence type="ECO:0000259" key="3">
    <source>
        <dbReference type="Pfam" id="PF07687"/>
    </source>
</evidence>
<feature type="binding site" evidence="2">
    <location>
        <position position="102"/>
    </location>
    <ligand>
        <name>Mn(2+)</name>
        <dbReference type="ChEBI" id="CHEBI:29035"/>
        <label>2</label>
    </ligand>
</feature>
<evidence type="ECO:0000256" key="1">
    <source>
        <dbReference type="ARBA" id="ARBA00022801"/>
    </source>
</evidence>
<dbReference type="Gene3D" id="3.40.630.10">
    <property type="entry name" value="Zn peptidases"/>
    <property type="match status" value="1"/>
</dbReference>
<dbReference type="Pfam" id="PF07687">
    <property type="entry name" value="M20_dimer"/>
    <property type="match status" value="1"/>
</dbReference>
<dbReference type="NCBIfam" id="TIGR01891">
    <property type="entry name" value="amidohydrolases"/>
    <property type="match status" value="1"/>
</dbReference>
<evidence type="ECO:0000313" key="5">
    <source>
        <dbReference type="Proteomes" id="UP000597668"/>
    </source>
</evidence>
<keyword evidence="2" id="KW-0464">Manganese</keyword>
<dbReference type="PANTHER" id="PTHR11014:SF63">
    <property type="entry name" value="METALLOPEPTIDASE, PUTATIVE (AFU_ORTHOLOGUE AFUA_6G09600)-RELATED"/>
    <property type="match status" value="1"/>
</dbReference>
<dbReference type="Pfam" id="PF01546">
    <property type="entry name" value="Peptidase_M20"/>
    <property type="match status" value="1"/>
</dbReference>
<comment type="cofactor">
    <cofactor evidence="2">
        <name>Mn(2+)</name>
        <dbReference type="ChEBI" id="CHEBI:29035"/>
    </cofactor>
    <text evidence="2">The Mn(2+) ion enhances activity.</text>
</comment>
<feature type="binding site" evidence="2">
    <location>
        <position position="104"/>
    </location>
    <ligand>
        <name>Mn(2+)</name>
        <dbReference type="ChEBI" id="CHEBI:29035"/>
        <label>2</label>
    </ligand>
</feature>
<evidence type="ECO:0000256" key="2">
    <source>
        <dbReference type="PIRSR" id="PIRSR005962-1"/>
    </source>
</evidence>